<protein>
    <submittedName>
        <fullName evidence="10">WRKY transcription factor 6</fullName>
    </submittedName>
</protein>
<evidence type="ECO:0000256" key="7">
    <source>
        <dbReference type="ARBA" id="ARBA00061007"/>
    </source>
</evidence>
<keyword evidence="6" id="KW-0539">Nucleus</keyword>
<dbReference type="PANTHER" id="PTHR31429">
    <property type="entry name" value="WRKY TRANSCRIPTION FACTOR 36-RELATED"/>
    <property type="match status" value="1"/>
</dbReference>
<dbReference type="PANTHER" id="PTHR31429:SF50">
    <property type="entry name" value="WRKY DOMAIN-CONTAINING PROTEIN"/>
    <property type="match status" value="1"/>
</dbReference>
<name>A0AAW2T3A5_SESRA</name>
<evidence type="ECO:0000313" key="10">
    <source>
        <dbReference type="EMBL" id="KAL0399204.1"/>
    </source>
</evidence>
<evidence type="ECO:0000256" key="6">
    <source>
        <dbReference type="ARBA" id="ARBA00023242"/>
    </source>
</evidence>
<evidence type="ECO:0000256" key="1">
    <source>
        <dbReference type="ARBA" id="ARBA00004123"/>
    </source>
</evidence>
<keyword evidence="4" id="KW-0238">DNA-binding</keyword>
<comment type="subcellular location">
    <subcellularLocation>
        <location evidence="1">Nucleus</location>
    </subcellularLocation>
</comment>
<keyword evidence="2" id="KW-0805">Transcription regulation</keyword>
<evidence type="ECO:0000256" key="8">
    <source>
        <dbReference type="SAM" id="Coils"/>
    </source>
</evidence>
<dbReference type="SMART" id="SM00774">
    <property type="entry name" value="WRKY"/>
    <property type="match status" value="1"/>
</dbReference>
<proteinExistence type="inferred from homology"/>
<dbReference type="GO" id="GO:0005634">
    <property type="term" value="C:nucleus"/>
    <property type="evidence" value="ECO:0007669"/>
    <property type="project" value="UniProtKB-SubCell"/>
</dbReference>
<dbReference type="AlphaFoldDB" id="A0AAW2T3A5"/>
<keyword evidence="3 8" id="KW-0175">Coiled coil</keyword>
<keyword evidence="5" id="KW-0804">Transcription</keyword>
<dbReference type="EMBL" id="JACGWJ010000009">
    <property type="protein sequence ID" value="KAL0399204.1"/>
    <property type="molecule type" value="Genomic_DNA"/>
</dbReference>
<comment type="caution">
    <text evidence="10">The sequence shown here is derived from an EMBL/GenBank/DDBJ whole genome shotgun (WGS) entry which is preliminary data.</text>
</comment>
<dbReference type="PROSITE" id="PS50811">
    <property type="entry name" value="WRKY"/>
    <property type="match status" value="1"/>
</dbReference>
<evidence type="ECO:0000256" key="4">
    <source>
        <dbReference type="ARBA" id="ARBA00023125"/>
    </source>
</evidence>
<dbReference type="InterPro" id="IPR036576">
    <property type="entry name" value="WRKY_dom_sf"/>
</dbReference>
<accession>A0AAW2T3A5</accession>
<evidence type="ECO:0000259" key="9">
    <source>
        <dbReference type="PROSITE" id="PS50811"/>
    </source>
</evidence>
<gene>
    <name evidence="10" type="ORF">Sradi_2263700</name>
</gene>
<dbReference type="GO" id="GO:0043565">
    <property type="term" value="F:sequence-specific DNA binding"/>
    <property type="evidence" value="ECO:0007669"/>
    <property type="project" value="InterPro"/>
</dbReference>
<feature type="domain" description="WRKY" evidence="9">
    <location>
        <begin position="250"/>
        <end position="316"/>
    </location>
</feature>
<dbReference type="InterPro" id="IPR003657">
    <property type="entry name" value="WRKY_dom"/>
</dbReference>
<dbReference type="SUPFAM" id="SSF118290">
    <property type="entry name" value="WRKY DNA-binding domain"/>
    <property type="match status" value="1"/>
</dbReference>
<evidence type="ECO:0000256" key="3">
    <source>
        <dbReference type="ARBA" id="ARBA00023054"/>
    </source>
</evidence>
<sequence length="475" mass="51841">MILNSFDLSAVDDGEKRVLSEMDFFAAEERNYSSTVEIKKESDDEPEPAAGKELHLHISTGLDLLTSNTNLMSEKRSMDSNRSTEGSGCPTSDREFVVLKAELDRMNTENERLRAILNQINDKYYSLKMHIMSLSNHQQNPGSSADIKSDGRKMVINDEGDEENQGFEINLKHCGQREDKDIGKSQQQLECSSSPLCTEEMSMANRRLQKNINSDQIKKAPHEPHTSKDLDHQAAEATMKKARVSVRARSEATMISDGCQWRKYGQKLAKGNPCPRAYYRCTMAVACPVRKQVQRCAEDRSVLITTYEGRHNHPLPPAAMAMASTTSAAATMLLSGPMPSADGLQNSNVLARNVQLPYSQNLATISASAPFPTVTLDLRNNNANTPINSVLHSPQAAPTFHAPYSSHQPQHLSPGAGIHQVLDSSQDIVNAATAAIAADPNFTAAVAAAISSIIGNSQRNEGVVDHNNSVGDVGK</sequence>
<reference evidence="10" key="2">
    <citation type="journal article" date="2024" name="Plant">
        <title>Genomic evolution and insights into agronomic trait innovations of Sesamum species.</title>
        <authorList>
            <person name="Miao H."/>
            <person name="Wang L."/>
            <person name="Qu L."/>
            <person name="Liu H."/>
            <person name="Sun Y."/>
            <person name="Le M."/>
            <person name="Wang Q."/>
            <person name="Wei S."/>
            <person name="Zheng Y."/>
            <person name="Lin W."/>
            <person name="Duan Y."/>
            <person name="Cao H."/>
            <person name="Xiong S."/>
            <person name="Wang X."/>
            <person name="Wei L."/>
            <person name="Li C."/>
            <person name="Ma Q."/>
            <person name="Ju M."/>
            <person name="Zhao R."/>
            <person name="Li G."/>
            <person name="Mu C."/>
            <person name="Tian Q."/>
            <person name="Mei H."/>
            <person name="Zhang T."/>
            <person name="Gao T."/>
            <person name="Zhang H."/>
        </authorList>
    </citation>
    <scope>NUCLEOTIDE SEQUENCE</scope>
    <source>
        <strain evidence="10">G02</strain>
    </source>
</reference>
<dbReference type="InterPro" id="IPR044810">
    <property type="entry name" value="WRKY_plant"/>
</dbReference>
<dbReference type="Pfam" id="PF03106">
    <property type="entry name" value="WRKY"/>
    <property type="match status" value="1"/>
</dbReference>
<reference evidence="10" key="1">
    <citation type="submission" date="2020-06" db="EMBL/GenBank/DDBJ databases">
        <authorList>
            <person name="Li T."/>
            <person name="Hu X."/>
            <person name="Zhang T."/>
            <person name="Song X."/>
            <person name="Zhang H."/>
            <person name="Dai N."/>
            <person name="Sheng W."/>
            <person name="Hou X."/>
            <person name="Wei L."/>
        </authorList>
    </citation>
    <scope>NUCLEOTIDE SEQUENCE</scope>
    <source>
        <strain evidence="10">G02</strain>
        <tissue evidence="10">Leaf</tissue>
    </source>
</reference>
<dbReference type="Gene3D" id="2.20.25.80">
    <property type="entry name" value="WRKY domain"/>
    <property type="match status" value="1"/>
</dbReference>
<comment type="similarity">
    <text evidence="7">Belongs to the WRKY group II-b family.</text>
</comment>
<evidence type="ECO:0000256" key="5">
    <source>
        <dbReference type="ARBA" id="ARBA00023163"/>
    </source>
</evidence>
<dbReference type="FunFam" id="2.20.25.80:FF:000002">
    <property type="entry name" value="probable WRKY transcription factor 31"/>
    <property type="match status" value="1"/>
</dbReference>
<feature type="coiled-coil region" evidence="8">
    <location>
        <begin position="96"/>
        <end position="123"/>
    </location>
</feature>
<dbReference type="GO" id="GO:0003700">
    <property type="term" value="F:DNA-binding transcription factor activity"/>
    <property type="evidence" value="ECO:0007669"/>
    <property type="project" value="InterPro"/>
</dbReference>
<organism evidence="10">
    <name type="scientific">Sesamum radiatum</name>
    <name type="common">Black benniseed</name>
    <dbReference type="NCBI Taxonomy" id="300843"/>
    <lineage>
        <taxon>Eukaryota</taxon>
        <taxon>Viridiplantae</taxon>
        <taxon>Streptophyta</taxon>
        <taxon>Embryophyta</taxon>
        <taxon>Tracheophyta</taxon>
        <taxon>Spermatophyta</taxon>
        <taxon>Magnoliopsida</taxon>
        <taxon>eudicotyledons</taxon>
        <taxon>Gunneridae</taxon>
        <taxon>Pentapetalae</taxon>
        <taxon>asterids</taxon>
        <taxon>lamiids</taxon>
        <taxon>Lamiales</taxon>
        <taxon>Pedaliaceae</taxon>
        <taxon>Sesamum</taxon>
    </lineage>
</organism>
<evidence type="ECO:0000256" key="2">
    <source>
        <dbReference type="ARBA" id="ARBA00023015"/>
    </source>
</evidence>